<comment type="function">
    <text evidence="1 9">Auxin response factors (ARFs) are transcriptional factors that bind specifically to the DNA sequence 5'-TGTCTC-3' found in the auxin-responsive promoter elements (AuxREs).</text>
</comment>
<dbReference type="InterPro" id="IPR053793">
    <property type="entry name" value="PB1-like"/>
</dbReference>
<evidence type="ECO:0000256" key="1">
    <source>
        <dbReference type="ARBA" id="ARBA00003182"/>
    </source>
</evidence>
<evidence type="ECO:0000256" key="6">
    <source>
        <dbReference type="ARBA" id="ARBA00023163"/>
    </source>
</evidence>
<comment type="caution">
    <text evidence="13">The sequence shown here is derived from an EMBL/GenBank/DDBJ whole genome shotgun (WGS) entry which is preliminary data.</text>
</comment>
<dbReference type="SUPFAM" id="SSF54277">
    <property type="entry name" value="CAD &amp; PB1 domains"/>
    <property type="match status" value="1"/>
</dbReference>
<dbReference type="PROSITE" id="PS51745">
    <property type="entry name" value="PB1"/>
    <property type="match status" value="1"/>
</dbReference>
<comment type="subunit">
    <text evidence="9">Homodimers and heterodimers.</text>
</comment>
<sequence>MASSEASGKTSGGNGHGDSLSSSCTDRLPTGKETEDSLYNELWHACAGPLVTVPRLGERVFYFPQGHIEQVEASTNQVADHQMPMYNLPSKIPCRVVNLELKAELDTDEVYAQITLFPESNQNEQALEKDHLLSPPAKPHSHSFCKTLTASDTSTHGGFSVLRRHADECLPPLDMGRQPPTQELVAKDLHGVEWRFRHIFRGQPRRHLLQSGWSVFVSSKRLVAGDAFIFLRGANGELRVGVRRAMRQQTNIPSSVISSHSMHLGVLATAWHAISTGTMFTVYYKPRTSPSEFIIPCTQHMESLKNNHSIGMRFKMRFEGEEAPEQRFTGTIVGMGDVDSNCWPGSKWRCLKVRWDENSSVPRPERVSPWQIEPALTPPVNPLPVPRPKRPRVNVIPTSPDSSVLTREGRNAEIYCAWTSKVAADPSLAQGIAMEVQGKDVTSTRKNFSESNLSESVSKSIVWPANHVEEKHLGSSQKMLGLDSWMQAGMHEPSYTDMLSGLQTPDDLHHFGMPYFEHTSADAKILKNCLSSQKCELNWLSGHLSLMPSHAYLNLEGNMSTNTTEITNHRNQNDGFYRLEGNPVMHGLGPDHKPHNCFTNHLKTPLAENLFQTSSPKPQPSKAPLLENERAKESCKLFGVHLHGNSASQPVIPKVNMHQMQELLGQPAVGLPQPYLPESNQLSEQSKGGKSIDATLAEKCHQSRPSKDVQSKPSPTASMRSCTKVHKQGIALGRSVDLTRFSSYIELIAELDKMFEFGGELMSSNKNWMIVYTDNEGDMMLAGDDPWQEFCSMVRKIYIYTKEEVQKMNPGTLNPIADDQLPLLKDNMAERESKTSLPTSETTGRSDKTVS</sequence>
<dbReference type="SUPFAM" id="SSF101936">
    <property type="entry name" value="DNA-binding pseudobarrel domain"/>
    <property type="match status" value="1"/>
</dbReference>
<dbReference type="Proteomes" id="UP001552299">
    <property type="component" value="Unassembled WGS sequence"/>
</dbReference>
<organism evidence="13 14">
    <name type="scientific">Dendrobium thyrsiflorum</name>
    <name type="common">Pinecone-like raceme dendrobium</name>
    <name type="synonym">Orchid</name>
    <dbReference type="NCBI Taxonomy" id="117978"/>
    <lineage>
        <taxon>Eukaryota</taxon>
        <taxon>Viridiplantae</taxon>
        <taxon>Streptophyta</taxon>
        <taxon>Embryophyta</taxon>
        <taxon>Tracheophyta</taxon>
        <taxon>Spermatophyta</taxon>
        <taxon>Magnoliopsida</taxon>
        <taxon>Liliopsida</taxon>
        <taxon>Asparagales</taxon>
        <taxon>Orchidaceae</taxon>
        <taxon>Epidendroideae</taxon>
        <taxon>Malaxideae</taxon>
        <taxon>Dendrobiinae</taxon>
        <taxon>Dendrobium</taxon>
    </lineage>
</organism>
<dbReference type="Gene3D" id="3.10.20.90">
    <property type="entry name" value="Phosphatidylinositol 3-kinase Catalytic Subunit, Chain A, domain 1"/>
    <property type="match status" value="1"/>
</dbReference>
<name>A0ABD0TZT1_DENTH</name>
<dbReference type="PANTHER" id="PTHR31384:SF79">
    <property type="entry name" value="AUXIN RESPONSE FACTOR 2"/>
    <property type="match status" value="1"/>
</dbReference>
<keyword evidence="14" id="KW-1185">Reference proteome</keyword>
<dbReference type="Pfam" id="PF02309">
    <property type="entry name" value="AUX_IAA"/>
    <property type="match status" value="1"/>
</dbReference>
<evidence type="ECO:0000259" key="11">
    <source>
        <dbReference type="PROSITE" id="PS50863"/>
    </source>
</evidence>
<dbReference type="Gene3D" id="2.40.330.10">
    <property type="entry name" value="DNA-binding pseudobarrel domain"/>
    <property type="match status" value="1"/>
</dbReference>
<keyword evidence="5 9" id="KW-0238">DNA-binding</keyword>
<comment type="subcellular location">
    <subcellularLocation>
        <location evidence="2 9">Nucleus</location>
    </subcellularLocation>
</comment>
<feature type="compositionally biased region" description="Polar residues" evidence="10">
    <location>
        <begin position="711"/>
        <end position="721"/>
    </location>
</feature>
<proteinExistence type="inferred from homology"/>
<dbReference type="GO" id="GO:0005634">
    <property type="term" value="C:nucleus"/>
    <property type="evidence" value="ECO:0007669"/>
    <property type="project" value="UniProtKB-SubCell"/>
</dbReference>
<evidence type="ECO:0000256" key="9">
    <source>
        <dbReference type="RuleBase" id="RU004561"/>
    </source>
</evidence>
<dbReference type="InterPro" id="IPR003340">
    <property type="entry name" value="B3_DNA-bd"/>
</dbReference>
<dbReference type="PANTHER" id="PTHR31384">
    <property type="entry name" value="AUXIN RESPONSE FACTOR 4-RELATED"/>
    <property type="match status" value="1"/>
</dbReference>
<dbReference type="InterPro" id="IPR010525">
    <property type="entry name" value="ARF_dom"/>
</dbReference>
<feature type="compositionally biased region" description="Polar residues" evidence="10">
    <location>
        <begin position="678"/>
        <end position="688"/>
    </location>
</feature>
<accession>A0ABD0TZT1</accession>
<gene>
    <name evidence="13" type="ORF">M5K25_027343</name>
</gene>
<reference evidence="13 14" key="1">
    <citation type="journal article" date="2024" name="Plant Biotechnol. J.">
        <title>Dendrobium thyrsiflorum genome and its molecular insights into genes involved in important horticultural traits.</title>
        <authorList>
            <person name="Chen B."/>
            <person name="Wang J.Y."/>
            <person name="Zheng P.J."/>
            <person name="Li K.L."/>
            <person name="Liang Y.M."/>
            <person name="Chen X.F."/>
            <person name="Zhang C."/>
            <person name="Zhao X."/>
            <person name="He X."/>
            <person name="Zhang G.Q."/>
            <person name="Liu Z.J."/>
            <person name="Xu Q."/>
        </authorList>
    </citation>
    <scope>NUCLEOTIDE SEQUENCE [LARGE SCALE GENOMIC DNA]</scope>
    <source>
        <strain evidence="13">GZMU011</strain>
    </source>
</reference>
<evidence type="ECO:0000256" key="5">
    <source>
        <dbReference type="ARBA" id="ARBA00023125"/>
    </source>
</evidence>
<protein>
    <recommendedName>
        <fullName evidence="9">Auxin response factor</fullName>
    </recommendedName>
</protein>
<feature type="domain" description="TF-B3" evidence="11">
    <location>
        <begin position="144"/>
        <end position="246"/>
    </location>
</feature>
<evidence type="ECO:0000313" key="13">
    <source>
        <dbReference type="EMBL" id="KAL0905159.1"/>
    </source>
</evidence>
<dbReference type="FunFam" id="3.10.20.90:FF:000047">
    <property type="entry name" value="Auxin response factor"/>
    <property type="match status" value="1"/>
</dbReference>
<evidence type="ECO:0000256" key="10">
    <source>
        <dbReference type="SAM" id="MobiDB-lite"/>
    </source>
</evidence>
<dbReference type="GO" id="GO:0003677">
    <property type="term" value="F:DNA binding"/>
    <property type="evidence" value="ECO:0007669"/>
    <property type="project" value="UniProtKB-KW"/>
</dbReference>
<dbReference type="InterPro" id="IPR015300">
    <property type="entry name" value="DNA-bd_pseudobarrel_sf"/>
</dbReference>
<feature type="region of interest" description="Disordered" evidence="10">
    <location>
        <begin position="1"/>
        <end position="32"/>
    </location>
</feature>
<dbReference type="FunFam" id="2.40.330.10:FF:000001">
    <property type="entry name" value="Auxin response factor"/>
    <property type="match status" value="1"/>
</dbReference>
<dbReference type="Pfam" id="PF02362">
    <property type="entry name" value="B3"/>
    <property type="match status" value="1"/>
</dbReference>
<evidence type="ECO:0000256" key="4">
    <source>
        <dbReference type="ARBA" id="ARBA00023015"/>
    </source>
</evidence>
<dbReference type="SMART" id="SM01019">
    <property type="entry name" value="B3"/>
    <property type="match status" value="1"/>
</dbReference>
<dbReference type="InterPro" id="IPR044835">
    <property type="entry name" value="ARF_plant"/>
</dbReference>
<feature type="domain" description="PB1" evidence="12">
    <location>
        <begin position="720"/>
        <end position="802"/>
    </location>
</feature>
<evidence type="ECO:0000256" key="7">
    <source>
        <dbReference type="ARBA" id="ARBA00023242"/>
    </source>
</evidence>
<feature type="compositionally biased region" description="Basic and acidic residues" evidence="10">
    <location>
        <begin position="696"/>
        <end position="710"/>
    </location>
</feature>
<dbReference type="PROSITE" id="PS50863">
    <property type="entry name" value="B3"/>
    <property type="match status" value="1"/>
</dbReference>
<dbReference type="CDD" id="cd10017">
    <property type="entry name" value="B3_DNA"/>
    <property type="match status" value="1"/>
</dbReference>
<evidence type="ECO:0000256" key="2">
    <source>
        <dbReference type="ARBA" id="ARBA00004123"/>
    </source>
</evidence>
<dbReference type="EMBL" id="JANQDX010000019">
    <property type="protein sequence ID" value="KAL0905159.1"/>
    <property type="molecule type" value="Genomic_DNA"/>
</dbReference>
<dbReference type="Pfam" id="PF06507">
    <property type="entry name" value="ARF_AD"/>
    <property type="match status" value="1"/>
</dbReference>
<keyword evidence="6 9" id="KW-0804">Transcription</keyword>
<dbReference type="InterPro" id="IPR033389">
    <property type="entry name" value="AUX/IAA_dom"/>
</dbReference>
<evidence type="ECO:0000259" key="12">
    <source>
        <dbReference type="PROSITE" id="PS51745"/>
    </source>
</evidence>
<dbReference type="AlphaFoldDB" id="A0ABD0TZT1"/>
<keyword evidence="8 9" id="KW-0927">Auxin signaling pathway</keyword>
<dbReference type="GO" id="GO:0009734">
    <property type="term" value="P:auxin-activated signaling pathway"/>
    <property type="evidence" value="ECO:0007669"/>
    <property type="project" value="UniProtKB-KW"/>
</dbReference>
<keyword evidence="4 9" id="KW-0805">Transcription regulation</keyword>
<keyword evidence="7 9" id="KW-0539">Nucleus</keyword>
<feature type="region of interest" description="Disordered" evidence="10">
    <location>
        <begin position="669"/>
        <end position="721"/>
    </location>
</feature>
<evidence type="ECO:0000256" key="8">
    <source>
        <dbReference type="ARBA" id="ARBA00023294"/>
    </source>
</evidence>
<evidence type="ECO:0000313" key="14">
    <source>
        <dbReference type="Proteomes" id="UP001552299"/>
    </source>
</evidence>
<comment type="similarity">
    <text evidence="3 9">Belongs to the ARF family.</text>
</comment>
<dbReference type="Gene3D" id="2.30.30.1040">
    <property type="match status" value="1"/>
</dbReference>
<dbReference type="FunFam" id="2.30.30.1040:FF:000001">
    <property type="entry name" value="Auxin response factor"/>
    <property type="match status" value="1"/>
</dbReference>
<evidence type="ECO:0000256" key="3">
    <source>
        <dbReference type="ARBA" id="ARBA00007853"/>
    </source>
</evidence>
<feature type="region of interest" description="Disordered" evidence="10">
    <location>
        <begin position="822"/>
        <end position="851"/>
    </location>
</feature>